<gene>
    <name evidence="4" type="ORF">EG240_01880</name>
</gene>
<dbReference type="NCBIfam" id="TIGR04183">
    <property type="entry name" value="Por_Secre_tail"/>
    <property type="match status" value="1"/>
</dbReference>
<evidence type="ECO:0000313" key="5">
    <source>
        <dbReference type="Proteomes" id="UP000275719"/>
    </source>
</evidence>
<dbReference type="RefSeq" id="WP_125016837.1">
    <property type="nucleotide sequence ID" value="NZ_RQVQ01000003.1"/>
</dbReference>
<dbReference type="Proteomes" id="UP000275719">
    <property type="component" value="Unassembled WGS sequence"/>
</dbReference>
<feature type="signal peptide" evidence="2">
    <location>
        <begin position="1"/>
        <end position="19"/>
    </location>
</feature>
<comment type="caution">
    <text evidence="4">The sequence shown here is derived from an EMBL/GenBank/DDBJ whole genome shotgun (WGS) entry which is preliminary data.</text>
</comment>
<accession>A0A3P3WGN7</accession>
<feature type="chain" id="PRO_5018222640" evidence="2">
    <location>
        <begin position="20"/>
        <end position="324"/>
    </location>
</feature>
<dbReference type="InterPro" id="IPR026444">
    <property type="entry name" value="Secre_tail"/>
</dbReference>
<dbReference type="AlphaFoldDB" id="A0A3P3WGN7"/>
<evidence type="ECO:0000313" key="4">
    <source>
        <dbReference type="EMBL" id="RRJ92789.1"/>
    </source>
</evidence>
<evidence type="ECO:0000256" key="1">
    <source>
        <dbReference type="ARBA" id="ARBA00022729"/>
    </source>
</evidence>
<dbReference type="Pfam" id="PF18962">
    <property type="entry name" value="Por_Secre_tail"/>
    <property type="match status" value="1"/>
</dbReference>
<proteinExistence type="predicted"/>
<organism evidence="4 5">
    <name type="scientific">Paenimyroides tangerinum</name>
    <dbReference type="NCBI Taxonomy" id="2488728"/>
    <lineage>
        <taxon>Bacteria</taxon>
        <taxon>Pseudomonadati</taxon>
        <taxon>Bacteroidota</taxon>
        <taxon>Flavobacteriia</taxon>
        <taxon>Flavobacteriales</taxon>
        <taxon>Flavobacteriaceae</taxon>
        <taxon>Paenimyroides</taxon>
    </lineage>
</organism>
<keyword evidence="1 2" id="KW-0732">Signal</keyword>
<feature type="domain" description="Secretion system C-terminal sorting" evidence="3">
    <location>
        <begin position="256"/>
        <end position="321"/>
    </location>
</feature>
<dbReference type="EMBL" id="RQVQ01000003">
    <property type="protein sequence ID" value="RRJ92789.1"/>
    <property type="molecule type" value="Genomic_DNA"/>
</dbReference>
<evidence type="ECO:0000259" key="3">
    <source>
        <dbReference type="Pfam" id="PF18962"/>
    </source>
</evidence>
<reference evidence="4 5" key="1">
    <citation type="submission" date="2018-11" db="EMBL/GenBank/DDBJ databases">
        <title>Flavobacterium sp. nov., YIM 102701-2 draft genome.</title>
        <authorList>
            <person name="Li G."/>
            <person name="Jiang Y."/>
        </authorList>
    </citation>
    <scope>NUCLEOTIDE SEQUENCE [LARGE SCALE GENOMIC DNA]</scope>
    <source>
        <strain evidence="4 5">YIM 102701-2</strain>
    </source>
</reference>
<sequence>MKKITLLAITLLTSICSTAQNSYTFSATQGTYTDLVNPTSMNNNQFWDWDEFGPVALPFSFSVFNNSFSHFMFSDDDFVLLDSSSLDNMESYTVLKPLVASIQDRDITENGSLSPISYKTEGTTGSRIFKMEIKNAGLEEEYWENETLNSFLNYQIWLYEGTGKIEYHFGPSSVSNLLYLYGDDDEIYSLFATETPTFFNSVFLTGLNTNPTYTENSDENLEPGTGLSAIPANGQIYTFTGGTLSTKNETEISFKLFPIPTENELNVSLTEIADYNYAIYDILGKKVISGEMKNTNEFSINTSNLTSGSYLIKINNTIKKFIKN</sequence>
<dbReference type="OrthoDB" id="1347532at2"/>
<name>A0A3P3WGN7_9FLAO</name>
<keyword evidence="5" id="KW-1185">Reference proteome</keyword>
<protein>
    <submittedName>
        <fullName evidence="4">T9SS C-terminal target domain-containing protein</fullName>
    </submittedName>
</protein>
<evidence type="ECO:0000256" key="2">
    <source>
        <dbReference type="SAM" id="SignalP"/>
    </source>
</evidence>